<accession>A0A9Q1HSJ3</accession>
<dbReference type="InterPro" id="IPR019139">
    <property type="entry name" value="LRRFIP1/2"/>
</dbReference>
<reference evidence="5" key="1">
    <citation type="journal article" date="2023" name="Science">
        <title>Genome structures resolve the early diversification of teleost fishes.</title>
        <authorList>
            <person name="Parey E."/>
            <person name="Louis A."/>
            <person name="Montfort J."/>
            <person name="Bouchez O."/>
            <person name="Roques C."/>
            <person name="Iampietro C."/>
            <person name="Lluch J."/>
            <person name="Castinel A."/>
            <person name="Donnadieu C."/>
            <person name="Desvignes T."/>
            <person name="Floi Bucao C."/>
            <person name="Jouanno E."/>
            <person name="Wen M."/>
            <person name="Mejri S."/>
            <person name="Dirks R."/>
            <person name="Jansen H."/>
            <person name="Henkel C."/>
            <person name="Chen W.J."/>
            <person name="Zahm M."/>
            <person name="Cabau C."/>
            <person name="Klopp C."/>
            <person name="Thompson A.W."/>
            <person name="Robinson-Rechavi M."/>
            <person name="Braasch I."/>
            <person name="Lecointre G."/>
            <person name="Bobe J."/>
            <person name="Postlethwait J.H."/>
            <person name="Berthelot C."/>
            <person name="Roest Crollius H."/>
            <person name="Guiguen Y."/>
        </authorList>
    </citation>
    <scope>NUCLEOTIDE SEQUENCE</scope>
    <source>
        <strain evidence="5">Concon-B</strain>
    </source>
</reference>
<feature type="region of interest" description="Disordered" evidence="4">
    <location>
        <begin position="1"/>
        <end position="63"/>
    </location>
</feature>
<feature type="compositionally biased region" description="Gly residues" evidence="4">
    <location>
        <begin position="191"/>
        <end position="202"/>
    </location>
</feature>
<feature type="compositionally biased region" description="Basic and acidic residues" evidence="4">
    <location>
        <begin position="21"/>
        <end position="46"/>
    </location>
</feature>
<dbReference type="OrthoDB" id="8896680at2759"/>
<dbReference type="EMBL" id="JAFJMO010000013">
    <property type="protein sequence ID" value="KAJ8258494.1"/>
    <property type="molecule type" value="Genomic_DNA"/>
</dbReference>
<sequence>MHSGSLEKVGTPRKRTLSRGMSEDESLRHLIKEAEGSAKRLTRADSKAGSLKKPPLGENQAEEELITNFPEMLDLREGYEEVVQELRGLEVQRETLLFQVDCLQDALEGAEEMLAEARREADSANEELERERQVKRRLEESVDSLKEMVAALTEEIQRLKEERVAIPTVPVYALVTDSRPEGEEEEQRWGASGGEGPGGDGGGAEEEPEVATDALDEASEWVDAPDAPLTLVRLDSAPVPPAPEAETETTAGSLLAAFFRKGREEEQPAEDGHPALRCAHLGSSVDSEEGEGPLTKFQRMINKTFGPTPGVPPGAEALPGLGDVLDGETPMVTPQEHPETGPDAAPYEAGPWPDGPDEGRRPSGSEGEDGFTRDSPVAHLPGEGLEPQSPKSPDSCVVS</sequence>
<evidence type="ECO:0000256" key="1">
    <source>
        <dbReference type="ARBA" id="ARBA00008275"/>
    </source>
</evidence>
<feature type="region of interest" description="Disordered" evidence="4">
    <location>
        <begin position="175"/>
        <end position="399"/>
    </location>
</feature>
<evidence type="ECO:0000256" key="3">
    <source>
        <dbReference type="SAM" id="Coils"/>
    </source>
</evidence>
<organism evidence="5 6">
    <name type="scientific">Conger conger</name>
    <name type="common">Conger eel</name>
    <name type="synonym">Muraena conger</name>
    <dbReference type="NCBI Taxonomy" id="82655"/>
    <lineage>
        <taxon>Eukaryota</taxon>
        <taxon>Metazoa</taxon>
        <taxon>Chordata</taxon>
        <taxon>Craniata</taxon>
        <taxon>Vertebrata</taxon>
        <taxon>Euteleostomi</taxon>
        <taxon>Actinopterygii</taxon>
        <taxon>Neopterygii</taxon>
        <taxon>Teleostei</taxon>
        <taxon>Anguilliformes</taxon>
        <taxon>Congridae</taxon>
        <taxon>Conger</taxon>
    </lineage>
</organism>
<evidence type="ECO:0000256" key="2">
    <source>
        <dbReference type="ARBA" id="ARBA00023054"/>
    </source>
</evidence>
<name>A0A9Q1HSJ3_CONCO</name>
<keyword evidence="6" id="KW-1185">Reference proteome</keyword>
<comment type="caution">
    <text evidence="5">The sequence shown here is derived from an EMBL/GenBank/DDBJ whole genome shotgun (WGS) entry which is preliminary data.</text>
</comment>
<proteinExistence type="inferred from homology"/>
<dbReference type="Pfam" id="PF09738">
    <property type="entry name" value="LRRFIP"/>
    <property type="match status" value="1"/>
</dbReference>
<dbReference type="AlphaFoldDB" id="A0A9Q1HSJ3"/>
<comment type="similarity">
    <text evidence="1">Belongs to the LRRFIP family.</text>
</comment>
<feature type="compositionally biased region" description="Acidic residues" evidence="4">
    <location>
        <begin position="203"/>
        <end position="220"/>
    </location>
</feature>
<evidence type="ECO:0000313" key="6">
    <source>
        <dbReference type="Proteomes" id="UP001152803"/>
    </source>
</evidence>
<keyword evidence="2 3" id="KW-0175">Coiled coil</keyword>
<evidence type="ECO:0000256" key="4">
    <source>
        <dbReference type="SAM" id="MobiDB-lite"/>
    </source>
</evidence>
<feature type="compositionally biased region" description="Basic and acidic residues" evidence="4">
    <location>
        <begin position="261"/>
        <end position="274"/>
    </location>
</feature>
<gene>
    <name evidence="5" type="ORF">COCON_G00175060</name>
</gene>
<dbReference type="Gene3D" id="1.20.5.4090">
    <property type="match status" value="1"/>
</dbReference>
<evidence type="ECO:0000313" key="5">
    <source>
        <dbReference type="EMBL" id="KAJ8258494.1"/>
    </source>
</evidence>
<dbReference type="Proteomes" id="UP001152803">
    <property type="component" value="Unassembled WGS sequence"/>
</dbReference>
<feature type="coiled-coil region" evidence="3">
    <location>
        <begin position="100"/>
        <end position="162"/>
    </location>
</feature>
<dbReference type="GO" id="GO:0006355">
    <property type="term" value="P:regulation of DNA-templated transcription"/>
    <property type="evidence" value="ECO:0007669"/>
    <property type="project" value="InterPro"/>
</dbReference>
<protein>
    <submittedName>
        <fullName evidence="5">Uncharacterized protein</fullName>
    </submittedName>
</protein>